<dbReference type="AlphaFoldDB" id="A0AAD6T943"/>
<sequence length="401" mass="43387">MASPPGPIPLPPNIGAITSAQLIGTLLNFFLFGTLFIQVFVYNACFPKDRAAIKWLVYFVFFTMALCTCLNAADVHYWYGSGFGDIVKFGQARFSPFYTPIMGSVIALVVQLFFCYRISVFRSSATWWSVLIATISFLQAAGGMGGGIKAFIASNEQHDQSRTILVYLWLVGDAVADCAIAATMTYLLTQASEPQTQDVVRGVVRLIVETNTFSASVAIIGLALFAGMPGSDYFICPTMILPGIYANTFLVLLNNRAAPSRAHVDDDVVHSDNAYVSGGSGTTFTANGTSSDHWKSSGLTTPTPHLRKFDAPVPTGRRKYTPDAIPIGDFVAAPNAHLDDFNATSPTVGRLSTGGNHIVSEWDDASYKDGMRWDDRDQASLDLGDVEHPYGSAGTYISFAR</sequence>
<keyword evidence="1" id="KW-1133">Transmembrane helix</keyword>
<evidence type="ECO:0000313" key="4">
    <source>
        <dbReference type="Proteomes" id="UP001218188"/>
    </source>
</evidence>
<keyword evidence="1" id="KW-0812">Transmembrane</keyword>
<proteinExistence type="predicted"/>
<protein>
    <recommendedName>
        <fullName evidence="2">DUF6534 domain-containing protein</fullName>
    </recommendedName>
</protein>
<evidence type="ECO:0000313" key="3">
    <source>
        <dbReference type="EMBL" id="KAJ7041430.1"/>
    </source>
</evidence>
<evidence type="ECO:0000259" key="2">
    <source>
        <dbReference type="Pfam" id="PF20152"/>
    </source>
</evidence>
<keyword evidence="1" id="KW-0472">Membrane</keyword>
<dbReference type="EMBL" id="JARJCM010000017">
    <property type="protein sequence ID" value="KAJ7041430.1"/>
    <property type="molecule type" value="Genomic_DNA"/>
</dbReference>
<feature type="transmembrane region" description="Helical" evidence="1">
    <location>
        <begin position="97"/>
        <end position="116"/>
    </location>
</feature>
<accession>A0AAD6T943</accession>
<feature type="transmembrane region" description="Helical" evidence="1">
    <location>
        <begin position="210"/>
        <end position="228"/>
    </location>
</feature>
<reference evidence="3" key="1">
    <citation type="submission" date="2023-03" db="EMBL/GenBank/DDBJ databases">
        <title>Massive genome expansion in bonnet fungi (Mycena s.s.) driven by repeated elements and novel gene families across ecological guilds.</title>
        <authorList>
            <consortium name="Lawrence Berkeley National Laboratory"/>
            <person name="Harder C.B."/>
            <person name="Miyauchi S."/>
            <person name="Viragh M."/>
            <person name="Kuo A."/>
            <person name="Thoen E."/>
            <person name="Andreopoulos B."/>
            <person name="Lu D."/>
            <person name="Skrede I."/>
            <person name="Drula E."/>
            <person name="Henrissat B."/>
            <person name="Morin E."/>
            <person name="Kohler A."/>
            <person name="Barry K."/>
            <person name="LaButti K."/>
            <person name="Morin E."/>
            <person name="Salamov A."/>
            <person name="Lipzen A."/>
            <person name="Mereny Z."/>
            <person name="Hegedus B."/>
            <person name="Baldrian P."/>
            <person name="Stursova M."/>
            <person name="Weitz H."/>
            <person name="Taylor A."/>
            <person name="Grigoriev I.V."/>
            <person name="Nagy L.G."/>
            <person name="Martin F."/>
            <person name="Kauserud H."/>
        </authorList>
    </citation>
    <scope>NUCLEOTIDE SEQUENCE</scope>
    <source>
        <strain evidence="3">CBHHK200</strain>
    </source>
</reference>
<gene>
    <name evidence="3" type="ORF">C8F04DRAFT_1080066</name>
</gene>
<feature type="transmembrane region" description="Helical" evidence="1">
    <location>
        <begin position="234"/>
        <end position="253"/>
    </location>
</feature>
<keyword evidence="4" id="KW-1185">Reference proteome</keyword>
<organism evidence="3 4">
    <name type="scientific">Mycena alexandri</name>
    <dbReference type="NCBI Taxonomy" id="1745969"/>
    <lineage>
        <taxon>Eukaryota</taxon>
        <taxon>Fungi</taxon>
        <taxon>Dikarya</taxon>
        <taxon>Basidiomycota</taxon>
        <taxon>Agaricomycotina</taxon>
        <taxon>Agaricomycetes</taxon>
        <taxon>Agaricomycetidae</taxon>
        <taxon>Agaricales</taxon>
        <taxon>Marasmiineae</taxon>
        <taxon>Mycenaceae</taxon>
        <taxon>Mycena</taxon>
    </lineage>
</organism>
<dbReference type="Pfam" id="PF20152">
    <property type="entry name" value="DUF6534"/>
    <property type="match status" value="1"/>
</dbReference>
<dbReference type="InterPro" id="IPR045339">
    <property type="entry name" value="DUF6534"/>
</dbReference>
<dbReference type="Proteomes" id="UP001218188">
    <property type="component" value="Unassembled WGS sequence"/>
</dbReference>
<feature type="transmembrane region" description="Helical" evidence="1">
    <location>
        <begin position="20"/>
        <end position="43"/>
    </location>
</feature>
<feature type="transmembrane region" description="Helical" evidence="1">
    <location>
        <begin position="55"/>
        <end position="77"/>
    </location>
</feature>
<feature type="transmembrane region" description="Helical" evidence="1">
    <location>
        <begin position="128"/>
        <end position="152"/>
    </location>
</feature>
<feature type="domain" description="DUF6534" evidence="2">
    <location>
        <begin position="174"/>
        <end position="257"/>
    </location>
</feature>
<evidence type="ECO:0000256" key="1">
    <source>
        <dbReference type="SAM" id="Phobius"/>
    </source>
</evidence>
<dbReference type="PANTHER" id="PTHR40465">
    <property type="entry name" value="CHROMOSOME 1, WHOLE GENOME SHOTGUN SEQUENCE"/>
    <property type="match status" value="1"/>
</dbReference>
<name>A0AAD6T943_9AGAR</name>
<comment type="caution">
    <text evidence="3">The sequence shown here is derived from an EMBL/GenBank/DDBJ whole genome shotgun (WGS) entry which is preliminary data.</text>
</comment>
<dbReference type="PANTHER" id="PTHR40465:SF1">
    <property type="entry name" value="DUF6534 DOMAIN-CONTAINING PROTEIN"/>
    <property type="match status" value="1"/>
</dbReference>
<feature type="transmembrane region" description="Helical" evidence="1">
    <location>
        <begin position="164"/>
        <end position="189"/>
    </location>
</feature>